<keyword evidence="4" id="KW-1185">Reference proteome</keyword>
<protein>
    <recommendedName>
        <fullName evidence="5">Lipoprotein</fullName>
    </recommendedName>
</protein>
<evidence type="ECO:0000313" key="2">
    <source>
        <dbReference type="EMBL" id="UPU37115.1"/>
    </source>
</evidence>
<dbReference type="EMBL" id="CP096574">
    <property type="protein sequence ID" value="UPU37115.1"/>
    <property type="molecule type" value="Genomic_DNA"/>
</dbReference>
<sequence length="152" mass="17118">MRLLHPIFLILFLLVGACTTYPDLQQQRMAALPQHYKQFDVLMGYEVLPAGGHTVVQGVVKNVRYFRMRNLEIWAAQLDDRGKVRAQGMTFIMPSELGLDESTDFSIKIPAPLAAGDRLRITYKYFGTDGGSHGLGDGTNWMQNFETIIPAR</sequence>
<dbReference type="AlphaFoldDB" id="A0A6V8MX52"/>
<name>A0A6V8MX52_9BACT</name>
<evidence type="ECO:0000313" key="1">
    <source>
        <dbReference type="EMBL" id="GFO64788.1"/>
    </source>
</evidence>
<reference evidence="3" key="1">
    <citation type="submission" date="2020-06" db="EMBL/GenBank/DDBJ databases">
        <title>Draft genomic sequecing of Geomonas sp. Red736.</title>
        <authorList>
            <person name="Itoh H."/>
            <person name="Xu Z.X."/>
            <person name="Ushijima N."/>
            <person name="Masuda Y."/>
            <person name="Shiratori Y."/>
            <person name="Senoo K."/>
        </authorList>
    </citation>
    <scope>NUCLEOTIDE SEQUENCE [LARGE SCALE GENOMIC DNA]</scope>
    <source>
        <strain evidence="3">Red736</strain>
    </source>
</reference>
<dbReference type="PROSITE" id="PS51257">
    <property type="entry name" value="PROKAR_LIPOPROTEIN"/>
    <property type="match status" value="1"/>
</dbReference>
<proteinExistence type="predicted"/>
<evidence type="ECO:0008006" key="5">
    <source>
        <dbReference type="Google" id="ProtNLM"/>
    </source>
</evidence>
<gene>
    <name evidence="1" type="ORF">GMPD_27070</name>
    <name evidence="2" type="ORF">M1B72_05235</name>
</gene>
<reference evidence="2" key="3">
    <citation type="submission" date="2022-04" db="EMBL/GenBank/DDBJ databases">
        <authorList>
            <person name="Liu G."/>
        </authorList>
    </citation>
    <scope>NUCLEOTIDE SEQUENCE</scope>
    <source>
        <strain evidence="2">RG22</strain>
    </source>
</reference>
<organism evidence="1 3">
    <name type="scientific">Geomonas paludis</name>
    <dbReference type="NCBI Taxonomy" id="2740185"/>
    <lineage>
        <taxon>Bacteria</taxon>
        <taxon>Pseudomonadati</taxon>
        <taxon>Thermodesulfobacteriota</taxon>
        <taxon>Desulfuromonadia</taxon>
        <taxon>Geobacterales</taxon>
        <taxon>Geobacteraceae</taxon>
        <taxon>Geomonas</taxon>
    </lineage>
</organism>
<reference evidence="1" key="2">
    <citation type="journal article" date="2021" name="Int. J. Syst. Evol. Microbiol.">
        <title>Geomonas silvestris sp. nov., Geomonas paludis sp. nov. and Geomonas limicola sp. nov., isolated from terrestrial environments, and emended description of the genus Geomonas.</title>
        <authorList>
            <person name="Itoh H."/>
            <person name="Xu Z."/>
            <person name="Masuda Y."/>
            <person name="Ushijima N."/>
            <person name="Hayakawa C."/>
            <person name="Shiratori Y."/>
            <person name="Senoo K."/>
        </authorList>
    </citation>
    <scope>NUCLEOTIDE SEQUENCE</scope>
    <source>
        <strain evidence="1">Red736</strain>
    </source>
</reference>
<dbReference type="Proteomes" id="UP000568888">
    <property type="component" value="Unassembled WGS sequence"/>
</dbReference>
<accession>A0A6V8MX52</accession>
<evidence type="ECO:0000313" key="4">
    <source>
        <dbReference type="Proteomes" id="UP000831485"/>
    </source>
</evidence>
<dbReference type="RefSeq" id="WP_183348217.1">
    <property type="nucleotide sequence ID" value="NZ_BLXY01000005.1"/>
</dbReference>
<evidence type="ECO:0000313" key="3">
    <source>
        <dbReference type="Proteomes" id="UP000568888"/>
    </source>
</evidence>
<dbReference type="Proteomes" id="UP000831485">
    <property type="component" value="Chromosome"/>
</dbReference>
<dbReference type="EMBL" id="BLXY01000005">
    <property type="protein sequence ID" value="GFO64788.1"/>
    <property type="molecule type" value="Genomic_DNA"/>
</dbReference>